<organism evidence="2 3">
    <name type="scientific">Robiginitalea biformata (strain ATCC BAA-864 / DSM 15991 / KCTC 12146 / HTCC2501)</name>
    <dbReference type="NCBI Taxonomy" id="313596"/>
    <lineage>
        <taxon>Bacteria</taxon>
        <taxon>Pseudomonadati</taxon>
        <taxon>Bacteroidota</taxon>
        <taxon>Flavobacteriia</taxon>
        <taxon>Flavobacteriales</taxon>
        <taxon>Flavobacteriaceae</taxon>
        <taxon>Robiginitalea</taxon>
    </lineage>
</organism>
<dbReference type="EMBL" id="CP001712">
    <property type="protein sequence ID" value="EAR15131.1"/>
    <property type="molecule type" value="Genomic_DNA"/>
</dbReference>
<evidence type="ECO:0000313" key="2">
    <source>
        <dbReference type="EMBL" id="EAR15131.1"/>
    </source>
</evidence>
<reference evidence="2 3" key="1">
    <citation type="journal article" date="2009" name="J. Bacteriol.">
        <title>Complete genome sequence of Robiginitalea biformata HTCC2501.</title>
        <authorList>
            <person name="Oh H.M."/>
            <person name="Giovannoni S.J."/>
            <person name="Lee K."/>
            <person name="Ferriera S."/>
            <person name="Johnson J."/>
            <person name="Cho J.C."/>
        </authorList>
    </citation>
    <scope>NUCLEOTIDE SEQUENCE [LARGE SCALE GENOMIC DNA]</scope>
    <source>
        <strain evidence="3">ATCC BAA-864 / HTCC2501 / KCTC 12146</strain>
    </source>
</reference>
<keyword evidence="1" id="KW-0812">Transmembrane</keyword>
<feature type="transmembrane region" description="Helical" evidence="1">
    <location>
        <begin position="7"/>
        <end position="25"/>
    </location>
</feature>
<gene>
    <name evidence="2" type="ordered locus">RB2501_12412</name>
</gene>
<dbReference type="AlphaFoldDB" id="A4CN89"/>
<dbReference type="Proteomes" id="UP000009049">
    <property type="component" value="Chromosome"/>
</dbReference>
<feature type="transmembrane region" description="Helical" evidence="1">
    <location>
        <begin position="31"/>
        <end position="53"/>
    </location>
</feature>
<accession>A4CN89</accession>
<keyword evidence="3" id="KW-1185">Reference proteome</keyword>
<dbReference type="STRING" id="313596.RB2501_12412"/>
<dbReference type="InterPro" id="IPR046077">
    <property type="entry name" value="DUF6095"/>
</dbReference>
<evidence type="ECO:0000313" key="3">
    <source>
        <dbReference type="Proteomes" id="UP000009049"/>
    </source>
</evidence>
<proteinExistence type="predicted"/>
<name>A4CN89_ROBBH</name>
<keyword evidence="1" id="KW-0472">Membrane</keyword>
<keyword evidence="1" id="KW-1133">Transmembrane helix</keyword>
<dbReference type="HOGENOM" id="CLU_195969_0_0_10"/>
<protein>
    <submittedName>
        <fullName evidence="2">Uncharacterized protein</fullName>
    </submittedName>
</protein>
<dbReference type="KEGG" id="rbi:RB2501_12412"/>
<dbReference type="Pfam" id="PF19589">
    <property type="entry name" value="DUF6095"/>
    <property type="match status" value="1"/>
</dbReference>
<sequence>MKGLQRLAYTLGLMFAGPIVLYQAFKNEDHPFYIPVLVVGAILAVGAVAMGFFSIKTLLDALFGGKKP</sequence>
<evidence type="ECO:0000256" key="1">
    <source>
        <dbReference type="SAM" id="Phobius"/>
    </source>
</evidence>